<dbReference type="AlphaFoldDB" id="A0A7K6MIG4"/>
<protein>
    <submittedName>
        <fullName evidence="1">ERIC3 protein</fullName>
    </submittedName>
</protein>
<proteinExistence type="predicted"/>
<sequence length="166" mass="19347">RLLETYNSLTDKHLVGYFSNARIRRHLQKSGLISRSGRIIPEKEFRLNAMGREHRRHVLECLAAAISQKILDMERHHELETKRRLEHSLRKDRMQPIKGKTDTMRQSLLLESVPQRCKFLFFQVQQIRGSVEEIIHVHCPHPPLTPRSHHGLCPLVAAEQAGCSPW</sequence>
<organism evidence="1 2">
    <name type="scientific">Panurus biarmicus</name>
    <name type="common">Bearded tit</name>
    <dbReference type="NCBI Taxonomy" id="181101"/>
    <lineage>
        <taxon>Eukaryota</taxon>
        <taxon>Metazoa</taxon>
        <taxon>Chordata</taxon>
        <taxon>Craniata</taxon>
        <taxon>Vertebrata</taxon>
        <taxon>Euteleostomi</taxon>
        <taxon>Archelosauria</taxon>
        <taxon>Archosauria</taxon>
        <taxon>Dinosauria</taxon>
        <taxon>Saurischia</taxon>
        <taxon>Theropoda</taxon>
        <taxon>Coelurosauria</taxon>
        <taxon>Aves</taxon>
        <taxon>Neognathae</taxon>
        <taxon>Neoaves</taxon>
        <taxon>Telluraves</taxon>
        <taxon>Australaves</taxon>
        <taxon>Passeriformes</taxon>
        <taxon>Sylvioidea</taxon>
        <taxon>Sylviidae</taxon>
        <taxon>Sylviidae incertae sedis</taxon>
        <taxon>Panurus</taxon>
    </lineage>
</organism>
<feature type="non-terminal residue" evidence="1">
    <location>
        <position position="166"/>
    </location>
</feature>
<dbReference type="PANTHER" id="PTHR23034">
    <property type="entry name" value="GLUTAMATE-RICH PROTEIN 3"/>
    <property type="match status" value="1"/>
</dbReference>
<dbReference type="EMBL" id="VZRT01001304">
    <property type="protein sequence ID" value="NWW36455.1"/>
    <property type="molecule type" value="Genomic_DNA"/>
</dbReference>
<evidence type="ECO:0000313" key="2">
    <source>
        <dbReference type="Proteomes" id="UP000545574"/>
    </source>
</evidence>
<accession>A0A7K6MIG4</accession>
<name>A0A7K6MIG4_PANBI</name>
<evidence type="ECO:0000313" key="1">
    <source>
        <dbReference type="EMBL" id="NWW36455.1"/>
    </source>
</evidence>
<gene>
    <name evidence="1" type="primary">Erich3_1</name>
    <name evidence="1" type="ORF">PANBIA_R14403</name>
</gene>
<feature type="non-terminal residue" evidence="1">
    <location>
        <position position="1"/>
    </location>
</feature>
<comment type="caution">
    <text evidence="1">The sequence shown here is derived from an EMBL/GenBank/DDBJ whole genome shotgun (WGS) entry which is preliminary data.</text>
</comment>
<dbReference type="InterPro" id="IPR027962">
    <property type="entry name" value="ERICH3"/>
</dbReference>
<dbReference type="Proteomes" id="UP000545574">
    <property type="component" value="Unassembled WGS sequence"/>
</dbReference>
<keyword evidence="2" id="KW-1185">Reference proteome</keyword>
<dbReference type="PANTHER" id="PTHR23034:SF2">
    <property type="entry name" value="GLUTAMATE-RICH PROTEIN 3"/>
    <property type="match status" value="1"/>
</dbReference>
<reference evidence="1 2" key="1">
    <citation type="submission" date="2019-09" db="EMBL/GenBank/DDBJ databases">
        <title>Bird 10,000 Genomes (B10K) Project - Family phase.</title>
        <authorList>
            <person name="Zhang G."/>
        </authorList>
    </citation>
    <scope>NUCLEOTIDE SEQUENCE [LARGE SCALE GENOMIC DNA]</scope>
    <source>
        <strain evidence="1">B10K-DU-030-18</strain>
    </source>
</reference>